<proteinExistence type="predicted"/>
<reference evidence="2" key="2">
    <citation type="journal article" date="2021" name="Genome Biol. Evol.">
        <title>Developing a high-quality reference genome for a parasitic bivalve with doubly uniparental inheritance (Bivalvia: Unionida).</title>
        <authorList>
            <person name="Smith C.H."/>
        </authorList>
    </citation>
    <scope>NUCLEOTIDE SEQUENCE</scope>
    <source>
        <strain evidence="2">CHS0354</strain>
        <tissue evidence="2">Mantle</tissue>
    </source>
</reference>
<dbReference type="GO" id="GO:0016020">
    <property type="term" value="C:membrane"/>
    <property type="evidence" value="ECO:0007669"/>
    <property type="project" value="TreeGrafter"/>
</dbReference>
<dbReference type="GO" id="GO:0070006">
    <property type="term" value="F:metalloaminopeptidase activity"/>
    <property type="evidence" value="ECO:0007669"/>
    <property type="project" value="TreeGrafter"/>
</dbReference>
<dbReference type="InterPro" id="IPR027268">
    <property type="entry name" value="Peptidase_M4/M1_CTD_sf"/>
</dbReference>
<keyword evidence="3" id="KW-1185">Reference proteome</keyword>
<dbReference type="EMBL" id="JAEAOA010002143">
    <property type="protein sequence ID" value="KAK3609377.1"/>
    <property type="molecule type" value="Genomic_DNA"/>
</dbReference>
<sequence length="120" mass="13785">MDMFIIHSRGLQSALAFDDSLTTHPVYVPVNDPAEINEIFDLISYAKGAAVLRMMNFFLGEMTFRNGITQYSDEHIFVSGQSSRQQNSNEHISSQWSVVTSNNIQMDIYLVRVNYPLQRY</sequence>
<dbReference type="GO" id="GO:0005615">
    <property type="term" value="C:extracellular space"/>
    <property type="evidence" value="ECO:0007669"/>
    <property type="project" value="TreeGrafter"/>
</dbReference>
<dbReference type="GO" id="GO:0043171">
    <property type="term" value="P:peptide catabolic process"/>
    <property type="evidence" value="ECO:0007669"/>
    <property type="project" value="TreeGrafter"/>
</dbReference>
<dbReference type="GO" id="GO:0005737">
    <property type="term" value="C:cytoplasm"/>
    <property type="evidence" value="ECO:0007669"/>
    <property type="project" value="TreeGrafter"/>
</dbReference>
<accession>A0AAE0WDC2</accession>
<reference evidence="2" key="1">
    <citation type="journal article" date="2021" name="Genome Biol. Evol.">
        <title>A High-Quality Reference Genome for a Parasitic Bivalve with Doubly Uniparental Inheritance (Bivalvia: Unionida).</title>
        <authorList>
            <person name="Smith C.H."/>
        </authorList>
    </citation>
    <scope>NUCLEOTIDE SEQUENCE</scope>
    <source>
        <strain evidence="2">CHS0354</strain>
    </source>
</reference>
<dbReference type="Gene3D" id="1.10.390.10">
    <property type="entry name" value="Neutral Protease Domain 2"/>
    <property type="match status" value="1"/>
</dbReference>
<evidence type="ECO:0000313" key="2">
    <source>
        <dbReference type="EMBL" id="KAK3609377.1"/>
    </source>
</evidence>
<dbReference type="Pfam" id="PF01433">
    <property type="entry name" value="Peptidase_M1"/>
    <property type="match status" value="1"/>
</dbReference>
<dbReference type="GO" id="GO:0006508">
    <property type="term" value="P:proteolysis"/>
    <property type="evidence" value="ECO:0007669"/>
    <property type="project" value="TreeGrafter"/>
</dbReference>
<protein>
    <recommendedName>
        <fullName evidence="1">Peptidase M1 membrane alanine aminopeptidase domain-containing protein</fullName>
    </recommendedName>
</protein>
<dbReference type="GO" id="GO:0042277">
    <property type="term" value="F:peptide binding"/>
    <property type="evidence" value="ECO:0007669"/>
    <property type="project" value="TreeGrafter"/>
</dbReference>
<dbReference type="PANTHER" id="PTHR11533:SF294">
    <property type="entry name" value="THYROTROPIN-RELEASING HORMONE-DEGRADING ECTOENZYME"/>
    <property type="match status" value="1"/>
</dbReference>
<dbReference type="InterPro" id="IPR050344">
    <property type="entry name" value="Peptidase_M1_aminopeptidases"/>
</dbReference>
<comment type="caution">
    <text evidence="2">The sequence shown here is derived from an EMBL/GenBank/DDBJ whole genome shotgun (WGS) entry which is preliminary data.</text>
</comment>
<organism evidence="2 3">
    <name type="scientific">Potamilus streckersoni</name>
    <dbReference type="NCBI Taxonomy" id="2493646"/>
    <lineage>
        <taxon>Eukaryota</taxon>
        <taxon>Metazoa</taxon>
        <taxon>Spiralia</taxon>
        <taxon>Lophotrochozoa</taxon>
        <taxon>Mollusca</taxon>
        <taxon>Bivalvia</taxon>
        <taxon>Autobranchia</taxon>
        <taxon>Heteroconchia</taxon>
        <taxon>Palaeoheterodonta</taxon>
        <taxon>Unionida</taxon>
        <taxon>Unionoidea</taxon>
        <taxon>Unionidae</taxon>
        <taxon>Ambleminae</taxon>
        <taxon>Lampsilini</taxon>
        <taxon>Potamilus</taxon>
    </lineage>
</organism>
<dbReference type="Proteomes" id="UP001195483">
    <property type="component" value="Unassembled WGS sequence"/>
</dbReference>
<feature type="domain" description="Peptidase M1 membrane alanine aminopeptidase" evidence="1">
    <location>
        <begin position="11"/>
        <end position="82"/>
    </location>
</feature>
<evidence type="ECO:0000313" key="3">
    <source>
        <dbReference type="Proteomes" id="UP001195483"/>
    </source>
</evidence>
<dbReference type="InterPro" id="IPR014782">
    <property type="entry name" value="Peptidase_M1_dom"/>
</dbReference>
<dbReference type="PANTHER" id="PTHR11533">
    <property type="entry name" value="PROTEASE M1 ZINC METALLOPROTEASE"/>
    <property type="match status" value="1"/>
</dbReference>
<evidence type="ECO:0000259" key="1">
    <source>
        <dbReference type="Pfam" id="PF01433"/>
    </source>
</evidence>
<dbReference type="GO" id="GO:0008270">
    <property type="term" value="F:zinc ion binding"/>
    <property type="evidence" value="ECO:0007669"/>
    <property type="project" value="InterPro"/>
</dbReference>
<name>A0AAE0WDC2_9BIVA</name>
<dbReference type="AlphaFoldDB" id="A0AAE0WDC2"/>
<reference evidence="2" key="3">
    <citation type="submission" date="2023-05" db="EMBL/GenBank/DDBJ databases">
        <authorList>
            <person name="Smith C.H."/>
        </authorList>
    </citation>
    <scope>NUCLEOTIDE SEQUENCE</scope>
    <source>
        <strain evidence="2">CHS0354</strain>
        <tissue evidence="2">Mantle</tissue>
    </source>
</reference>
<gene>
    <name evidence="2" type="ORF">CHS0354_036618</name>
</gene>
<dbReference type="SUPFAM" id="SSF55486">
    <property type="entry name" value="Metalloproteases ('zincins'), catalytic domain"/>
    <property type="match status" value="1"/>
</dbReference>